<evidence type="ECO:0000256" key="4">
    <source>
        <dbReference type="SAM" id="MobiDB-lite"/>
    </source>
</evidence>
<dbReference type="InterPro" id="IPR001752">
    <property type="entry name" value="Kinesin_motor_dom"/>
</dbReference>
<feature type="compositionally biased region" description="Basic and acidic residues" evidence="4">
    <location>
        <begin position="697"/>
        <end position="712"/>
    </location>
</feature>
<dbReference type="GO" id="GO:0015630">
    <property type="term" value="C:microtubule cytoskeleton"/>
    <property type="evidence" value="ECO:0007669"/>
    <property type="project" value="TreeGrafter"/>
</dbReference>
<keyword evidence="3" id="KW-0175">Coiled coil</keyword>
<dbReference type="GO" id="GO:0005524">
    <property type="term" value="F:ATP binding"/>
    <property type="evidence" value="ECO:0007669"/>
    <property type="project" value="InterPro"/>
</dbReference>
<dbReference type="GO" id="GO:0003777">
    <property type="term" value="F:microtubule motor activity"/>
    <property type="evidence" value="ECO:0007669"/>
    <property type="project" value="InterPro"/>
</dbReference>
<comment type="caution">
    <text evidence="2">Lacks conserved residue(s) required for the propagation of feature annotation.</text>
</comment>
<feature type="coiled-coil region" evidence="3">
    <location>
        <begin position="635"/>
        <end position="662"/>
    </location>
</feature>
<evidence type="ECO:0000256" key="1">
    <source>
        <dbReference type="ARBA" id="ARBA00023175"/>
    </source>
</evidence>
<dbReference type="PROSITE" id="PS50067">
    <property type="entry name" value="KINESIN_MOTOR_2"/>
    <property type="match status" value="1"/>
</dbReference>
<dbReference type="InterPro" id="IPR027640">
    <property type="entry name" value="Kinesin-like_fam"/>
</dbReference>
<dbReference type="PANTHER" id="PTHR47972">
    <property type="entry name" value="KINESIN-LIKE PROTEIN KLP-3"/>
    <property type="match status" value="1"/>
</dbReference>
<evidence type="ECO:0000313" key="6">
    <source>
        <dbReference type="EMBL" id="KAG6627472.1"/>
    </source>
</evidence>
<dbReference type="PANTHER" id="PTHR47972:SF14">
    <property type="entry name" value="KINESIN-LIKE PROTEIN KIN-14J"/>
    <property type="match status" value="1"/>
</dbReference>
<dbReference type="AlphaFoldDB" id="A0A8T1NC06"/>
<dbReference type="SMART" id="SM00129">
    <property type="entry name" value="KISc"/>
    <property type="match status" value="1"/>
</dbReference>
<protein>
    <recommendedName>
        <fullName evidence="5">Kinesin motor domain-containing protein</fullName>
    </recommendedName>
</protein>
<dbReference type="EMBL" id="CM031823">
    <property type="protein sequence ID" value="KAG6627472.1"/>
    <property type="molecule type" value="Genomic_DNA"/>
</dbReference>
<feature type="domain" description="Kinesin motor" evidence="5">
    <location>
        <begin position="367"/>
        <end position="634"/>
    </location>
</feature>
<evidence type="ECO:0000256" key="3">
    <source>
        <dbReference type="SAM" id="Coils"/>
    </source>
</evidence>
<dbReference type="GO" id="GO:0008017">
    <property type="term" value="F:microtubule binding"/>
    <property type="evidence" value="ECO:0007669"/>
    <property type="project" value="InterPro"/>
</dbReference>
<dbReference type="GO" id="GO:0007018">
    <property type="term" value="P:microtubule-based movement"/>
    <property type="evidence" value="ECO:0007669"/>
    <property type="project" value="InterPro"/>
</dbReference>
<feature type="coiled-coil region" evidence="3">
    <location>
        <begin position="134"/>
        <end position="204"/>
    </location>
</feature>
<comment type="caution">
    <text evidence="6">The sequence shown here is derived from an EMBL/GenBank/DDBJ whole genome shotgun (WGS) entry which is preliminary data.</text>
</comment>
<accession>A0A8T1NC06</accession>
<proteinExistence type="inferred from homology"/>
<evidence type="ECO:0000313" key="7">
    <source>
        <dbReference type="Proteomes" id="UP000811609"/>
    </source>
</evidence>
<comment type="similarity">
    <text evidence="2">Belongs to the TRAFAC class myosin-kinesin ATPase superfamily. Kinesin family.</text>
</comment>
<evidence type="ECO:0000256" key="2">
    <source>
        <dbReference type="PROSITE-ProRule" id="PRU00283"/>
    </source>
</evidence>
<organism evidence="6 7">
    <name type="scientific">Carya illinoinensis</name>
    <name type="common">Pecan</name>
    <dbReference type="NCBI Taxonomy" id="32201"/>
    <lineage>
        <taxon>Eukaryota</taxon>
        <taxon>Viridiplantae</taxon>
        <taxon>Streptophyta</taxon>
        <taxon>Embryophyta</taxon>
        <taxon>Tracheophyta</taxon>
        <taxon>Spermatophyta</taxon>
        <taxon>Magnoliopsida</taxon>
        <taxon>eudicotyledons</taxon>
        <taxon>Gunneridae</taxon>
        <taxon>Pentapetalae</taxon>
        <taxon>rosids</taxon>
        <taxon>fabids</taxon>
        <taxon>Fagales</taxon>
        <taxon>Juglandaceae</taxon>
        <taxon>Carya</taxon>
    </lineage>
</organism>
<keyword evidence="7" id="KW-1185">Reference proteome</keyword>
<name>A0A8T1NC06_CARIL</name>
<feature type="region of interest" description="Disordered" evidence="4">
    <location>
        <begin position="665"/>
        <end position="775"/>
    </location>
</feature>
<reference evidence="6" key="1">
    <citation type="submission" date="2020-12" db="EMBL/GenBank/DDBJ databases">
        <title>WGS assembly of Carya illinoinensis cv. Pawnee.</title>
        <authorList>
            <person name="Platts A."/>
            <person name="Shu S."/>
            <person name="Wright S."/>
            <person name="Barry K."/>
            <person name="Edger P."/>
            <person name="Pires J.C."/>
            <person name="Schmutz J."/>
        </authorList>
    </citation>
    <scope>NUCLEOTIDE SEQUENCE</scope>
    <source>
        <tissue evidence="6">Leaf</tissue>
    </source>
</reference>
<evidence type="ECO:0000259" key="5">
    <source>
        <dbReference type="PROSITE" id="PS50067"/>
    </source>
</evidence>
<gene>
    <name evidence="6" type="ORF">CIPAW_15G130600</name>
</gene>
<dbReference type="Pfam" id="PF00225">
    <property type="entry name" value="Kinesin"/>
    <property type="match status" value="1"/>
</dbReference>
<dbReference type="Proteomes" id="UP000811609">
    <property type="component" value="Chromosome 15"/>
</dbReference>
<feature type="compositionally biased region" description="Basic and acidic residues" evidence="4">
    <location>
        <begin position="758"/>
        <end position="775"/>
    </location>
</feature>
<feature type="compositionally biased region" description="Polar residues" evidence="4">
    <location>
        <begin position="727"/>
        <end position="736"/>
    </location>
</feature>
<keyword evidence="1" id="KW-0505">Motor protein</keyword>
<sequence>MKSVIECLASLRAQFMLNVVVDNFSLTSLITNCGSPRGDAFSSGHLCQLSGEERQKLVSNSDFQPGLSNPVMSEPSVALKNQAGQKYHKVFELKPGRYEDLSLSRSSEMMKTNCLDTEQTKMEERKKFDEEDFIIELMKETDQKNLELSALKQELEITKKTCELQCMQVEREAKNSKIKLEKRLKELECLSENSENKVKELELYSDSKYQMWNQKEQVYQRVVKFQPDLLQEMRLASTSIRQEILKAQNSYSEEFNCLGVKLKVLADAAENYYTVLAENRKMFNEIQELKALRLYILPHQFINFCKREIIESVGENGELVIANPKLGKENHPLFKFDLIFGPTATQAKVFSDVQPLIRSAIDGYDVLTGPNVATKENWGVNYRALNYLFDISRSRRSSITYEMGVQMVEIYNEQVHDLLSSVELQILSYVFPSPLLHVYLSLHLLPPSTQQIICFLDLGTLGILTYLQPNGLAEPDANMQPVKSASGVMELMDTGLRNTAVGSTALNERSSRSHSVVTIHVGGRDLKTGAAFHGNLHLVDLAGSERVDCSEVTGDRLREAQHINKSLSALGDVIFALAQKSPHVPYRNSKLTQLLQSSLGGQAKTLMFVQLNPDKNSYSEIELGAAWSSRELKDVRELMEQVASLKETIAKKDGEIERLQLLKDLKNVHPGSNGEKRGTPQQSQKPTGGKGLVTEKSASDHDNSSELKHSEADSQQSVDDLKCQNELLRQSKTTRALSDISDGGLSMETDTDGSAENAEGRKSSDHLEKPVKGSP</sequence>